<evidence type="ECO:0000313" key="3">
    <source>
        <dbReference type="EMBL" id="KAE9989645.1"/>
    </source>
</evidence>
<gene>
    <name evidence="3" type="ORF">EG327_002408</name>
</gene>
<keyword evidence="2" id="KW-0472">Membrane</keyword>
<keyword evidence="2" id="KW-0812">Transmembrane</keyword>
<evidence type="ECO:0000313" key="4">
    <source>
        <dbReference type="Proteomes" id="UP000490939"/>
    </source>
</evidence>
<comment type="caution">
    <text evidence="3">The sequence shown here is derived from an EMBL/GenBank/DDBJ whole genome shotgun (WGS) entry which is preliminary data.</text>
</comment>
<accession>A0A8H3VIV0</accession>
<feature type="coiled-coil region" evidence="1">
    <location>
        <begin position="9"/>
        <end position="36"/>
    </location>
</feature>
<dbReference type="Proteomes" id="UP000490939">
    <property type="component" value="Unassembled WGS sequence"/>
</dbReference>
<feature type="transmembrane region" description="Helical" evidence="2">
    <location>
        <begin position="438"/>
        <end position="459"/>
    </location>
</feature>
<organism evidence="3 4">
    <name type="scientific">Venturia inaequalis</name>
    <name type="common">Apple scab fungus</name>
    <dbReference type="NCBI Taxonomy" id="5025"/>
    <lineage>
        <taxon>Eukaryota</taxon>
        <taxon>Fungi</taxon>
        <taxon>Dikarya</taxon>
        <taxon>Ascomycota</taxon>
        <taxon>Pezizomycotina</taxon>
        <taxon>Dothideomycetes</taxon>
        <taxon>Pleosporomycetidae</taxon>
        <taxon>Venturiales</taxon>
        <taxon>Venturiaceae</taxon>
        <taxon>Venturia</taxon>
    </lineage>
</organism>
<proteinExistence type="predicted"/>
<dbReference type="AlphaFoldDB" id="A0A8H3VIV0"/>
<evidence type="ECO:0000256" key="1">
    <source>
        <dbReference type="SAM" id="Coils"/>
    </source>
</evidence>
<sequence>MDPVMKLNKNQKKSMKRAQRTQVAKLEAQHAEALLELEARKMLFATLECATSKIARHDLGALQFEARKMLFPSWGLDNTPAPSIASVPAFVAPTVVADAASDPVSDYEASLGSKKSSIGFNSPSSQSSVSVEDIEDVPVLLKTAASPLPAVEMATQSNADIKPKSEAWEPRHPILRRQFAAAQREVVESTKSKVEVPEQRSFLRHRFREDQLEQARNPTELTLEDVPYLLPGWGRMSLQEDFFNAAMLPKFAKMRPSLLNLGASFTHTAVVSRSLMSPPVFFTPPVKAPVECAQTKTMTDEDVPPTKVVEEVILEPEIFENCSAPMVPIDPRFSDTENETEEFELFGSPESLSEIDSSFSDSEDGHQSYFHAIVPKKAKKAKVQADDSTMTAPVVFLAAEADNVFPEAPKLTLADDFNAVVPRDLDTREITILSAQCAIGGALFIAGCAGIGALVARVLKK</sequence>
<keyword evidence="2" id="KW-1133">Transmembrane helix</keyword>
<keyword evidence="1" id="KW-0175">Coiled coil</keyword>
<protein>
    <submittedName>
        <fullName evidence="3">Uncharacterized protein</fullName>
    </submittedName>
</protein>
<reference evidence="3 4" key="1">
    <citation type="submission" date="2019-07" db="EMBL/GenBank/DDBJ databases">
        <title>Venturia inaequalis Genome Resource.</title>
        <authorList>
            <person name="Lichtner F.J."/>
        </authorList>
    </citation>
    <scope>NUCLEOTIDE SEQUENCE [LARGE SCALE GENOMIC DNA]</scope>
    <source>
        <strain evidence="3 4">DMI_063113</strain>
    </source>
</reference>
<dbReference type="EMBL" id="WNWR01000175">
    <property type="protein sequence ID" value="KAE9989645.1"/>
    <property type="molecule type" value="Genomic_DNA"/>
</dbReference>
<name>A0A8H3VIV0_VENIN</name>
<evidence type="ECO:0000256" key="2">
    <source>
        <dbReference type="SAM" id="Phobius"/>
    </source>
</evidence>
<keyword evidence="4" id="KW-1185">Reference proteome</keyword>